<dbReference type="EMBL" id="JARBHA010000019">
    <property type="protein sequence ID" value="KAJ9671427.1"/>
    <property type="molecule type" value="Genomic_DNA"/>
</dbReference>
<dbReference type="Gene3D" id="3.10.450.50">
    <property type="match status" value="1"/>
</dbReference>
<dbReference type="PANTHER" id="PTHR31723:SF4">
    <property type="entry name" value="PATHOGENESIS-RELATED FAMILY PROTEIN"/>
    <property type="match status" value="1"/>
</dbReference>
<accession>A0AA38YJ67</accession>
<organism evidence="1 2">
    <name type="scientific">Vitis rotundifolia</name>
    <name type="common">Muscadine grape</name>
    <dbReference type="NCBI Taxonomy" id="103349"/>
    <lineage>
        <taxon>Eukaryota</taxon>
        <taxon>Viridiplantae</taxon>
        <taxon>Streptophyta</taxon>
        <taxon>Embryophyta</taxon>
        <taxon>Tracheophyta</taxon>
        <taxon>Spermatophyta</taxon>
        <taxon>Magnoliopsida</taxon>
        <taxon>eudicotyledons</taxon>
        <taxon>Gunneridae</taxon>
        <taxon>Pentapetalae</taxon>
        <taxon>rosids</taxon>
        <taxon>Vitales</taxon>
        <taxon>Vitaceae</taxon>
        <taxon>Viteae</taxon>
        <taxon>Vitis</taxon>
    </lineage>
</organism>
<dbReference type="Proteomes" id="UP001168098">
    <property type="component" value="Unassembled WGS sequence"/>
</dbReference>
<sequence length="174" mass="19625">MVRYINKARSKFNKIFPHNLLQIILYLLSQFSAGREGLSGEETLKLGSYNALLKSSLPEEFKYYKAEEESFESSHDAFRSAFPRGFAWEVISVYSGPPEIAYKFRHWGFFEGPFKGHAPTGEMAQFYGLGILKVDDSLRVEEAEIYYDPAELFGGLLKGPPIAAPSSHACPFSH</sequence>
<evidence type="ECO:0000313" key="2">
    <source>
        <dbReference type="Proteomes" id="UP001168098"/>
    </source>
</evidence>
<evidence type="ECO:0008006" key="3">
    <source>
        <dbReference type="Google" id="ProtNLM"/>
    </source>
</evidence>
<proteinExistence type="predicted"/>
<dbReference type="InterPro" id="IPR053218">
    <property type="entry name" value="Pathogen-related_defense"/>
</dbReference>
<reference evidence="1 2" key="1">
    <citation type="journal article" date="2023" name="BMC Biotechnol.">
        <title>Vitis rotundifolia cv Carlos genome sequencing.</title>
        <authorList>
            <person name="Huff M."/>
            <person name="Hulse-Kemp A."/>
            <person name="Scheffler B."/>
            <person name="Youngblood R."/>
            <person name="Simpson S."/>
            <person name="Babiker E."/>
            <person name="Staton M."/>
        </authorList>
    </citation>
    <scope>NUCLEOTIDE SEQUENCE [LARGE SCALE GENOMIC DNA]</scope>
    <source>
        <tissue evidence="1">Leaf</tissue>
    </source>
</reference>
<evidence type="ECO:0000313" key="1">
    <source>
        <dbReference type="EMBL" id="KAJ9671427.1"/>
    </source>
</evidence>
<gene>
    <name evidence="1" type="ORF">PVL29_025234</name>
</gene>
<dbReference type="AlphaFoldDB" id="A0AA38YJ67"/>
<dbReference type="SUPFAM" id="SSF54427">
    <property type="entry name" value="NTF2-like"/>
    <property type="match status" value="1"/>
</dbReference>
<dbReference type="PANTHER" id="PTHR31723">
    <property type="entry name" value="PATHOGENESIS-RELATED FAMILY PROTEIN"/>
    <property type="match status" value="1"/>
</dbReference>
<dbReference type="InterPro" id="IPR032710">
    <property type="entry name" value="NTF2-like_dom_sf"/>
</dbReference>
<protein>
    <recommendedName>
        <fullName evidence="3">Pathogen-related protein</fullName>
    </recommendedName>
</protein>
<name>A0AA38YJ67_VITRO</name>
<keyword evidence="2" id="KW-1185">Reference proteome</keyword>
<comment type="caution">
    <text evidence="1">The sequence shown here is derived from an EMBL/GenBank/DDBJ whole genome shotgun (WGS) entry which is preliminary data.</text>
</comment>